<comment type="catalytic activity">
    <reaction evidence="6">
        <text>a 2-methoxy-6-(all-trans-polyprenyl)benzene-1,4-diol + S-adenosyl-L-methionine = a 5-methoxy-2-methyl-3-(all-trans-polyprenyl)benzene-1,4-diol + S-adenosyl-L-homocysteine + H(+)</text>
        <dbReference type="Rhea" id="RHEA:28286"/>
        <dbReference type="Rhea" id="RHEA-COMP:10858"/>
        <dbReference type="Rhea" id="RHEA-COMP:10859"/>
        <dbReference type="ChEBI" id="CHEBI:15378"/>
        <dbReference type="ChEBI" id="CHEBI:57856"/>
        <dbReference type="ChEBI" id="CHEBI:59789"/>
        <dbReference type="ChEBI" id="CHEBI:84166"/>
        <dbReference type="ChEBI" id="CHEBI:84167"/>
        <dbReference type="EC" id="2.1.1.201"/>
    </reaction>
</comment>
<comment type="pathway">
    <text evidence="6">Cofactor biosynthesis; ubiquinone biosynthesis.</text>
</comment>
<dbReference type="GO" id="GO:0031314">
    <property type="term" value="C:extrinsic component of mitochondrial inner membrane"/>
    <property type="evidence" value="ECO:0007669"/>
    <property type="project" value="UniProtKB-UniRule"/>
</dbReference>
<name>A0A914URB1_9BILA</name>
<comment type="subunit">
    <text evidence="5">Component of a multi-subunit COQ enzyme complex, composed of at least COQ3, COQ4, COQ5, COQ6, COQ7 and COQ9. Interacts with PYURF; the interaction is direct, stabilizes COQ5 protein and associates PYURF with COQ enzyme complex.</text>
</comment>
<dbReference type="HAMAP" id="MF_01813">
    <property type="entry name" value="MenG_UbiE_methyltr"/>
    <property type="match status" value="1"/>
</dbReference>
<evidence type="ECO:0000256" key="5">
    <source>
        <dbReference type="ARBA" id="ARBA00046387"/>
    </source>
</evidence>
<dbReference type="PANTHER" id="PTHR43591:SF24">
    <property type="entry name" value="2-METHOXY-6-POLYPRENYL-1,4-BENZOQUINOL METHYLASE, MITOCHONDRIAL"/>
    <property type="match status" value="1"/>
</dbReference>
<dbReference type="NCBIfam" id="TIGR01934">
    <property type="entry name" value="MenG_MenH_UbiE"/>
    <property type="match status" value="1"/>
</dbReference>
<comment type="subcellular location">
    <subcellularLocation>
        <location evidence="6">Mitochondrion inner membrane</location>
        <topology evidence="6">Peripheral membrane protein</topology>
        <orientation evidence="6">Matrix side</orientation>
    </subcellularLocation>
</comment>
<dbReference type="WBParaSite" id="PSAMB.scaffold11911size3062.g34508.t1">
    <property type="protein sequence ID" value="PSAMB.scaffold11911size3062.g34508.t1"/>
    <property type="gene ID" value="PSAMB.scaffold11911size3062.g34508"/>
</dbReference>
<keyword evidence="6" id="KW-0999">Mitochondrion inner membrane</keyword>
<evidence type="ECO:0000256" key="1">
    <source>
        <dbReference type="ARBA" id="ARBA00022603"/>
    </source>
</evidence>
<dbReference type="FunFam" id="3.40.50.150:FF:000064">
    <property type="entry name" value="2-methoxy-6-polyprenyl-1,4-benzoquinol methylase, mitochondrial"/>
    <property type="match status" value="1"/>
</dbReference>
<evidence type="ECO:0000313" key="7">
    <source>
        <dbReference type="Proteomes" id="UP000887566"/>
    </source>
</evidence>
<dbReference type="EC" id="2.1.1.201" evidence="6"/>
<evidence type="ECO:0000256" key="6">
    <source>
        <dbReference type="HAMAP-Rule" id="MF_03191"/>
    </source>
</evidence>
<dbReference type="Pfam" id="PF01209">
    <property type="entry name" value="Ubie_methyltran"/>
    <property type="match status" value="1"/>
</dbReference>
<feature type="binding site" evidence="6">
    <location>
        <position position="104"/>
    </location>
    <ligand>
        <name>S-adenosyl-L-methionine</name>
        <dbReference type="ChEBI" id="CHEBI:59789"/>
    </ligand>
</feature>
<dbReference type="PANTHER" id="PTHR43591">
    <property type="entry name" value="METHYLTRANSFERASE"/>
    <property type="match status" value="1"/>
</dbReference>
<dbReference type="GO" id="GO:0032259">
    <property type="term" value="P:methylation"/>
    <property type="evidence" value="ECO:0007669"/>
    <property type="project" value="UniProtKB-KW"/>
</dbReference>
<dbReference type="AlphaFoldDB" id="A0A914URB1"/>
<keyword evidence="3 6" id="KW-0831">Ubiquinone biosynthesis</keyword>
<reference evidence="8" key="1">
    <citation type="submission" date="2022-11" db="UniProtKB">
        <authorList>
            <consortium name="WormBaseParasite"/>
        </authorList>
    </citation>
    <scope>IDENTIFICATION</scope>
</reference>
<evidence type="ECO:0000256" key="3">
    <source>
        <dbReference type="ARBA" id="ARBA00022688"/>
    </source>
</evidence>
<dbReference type="PROSITE" id="PS01184">
    <property type="entry name" value="UBIE_2"/>
    <property type="match status" value="1"/>
</dbReference>
<keyword evidence="4 6" id="KW-0949">S-adenosyl-L-methionine</keyword>
<dbReference type="PROSITE" id="PS51608">
    <property type="entry name" value="SAM_MT_UBIE"/>
    <property type="match status" value="1"/>
</dbReference>
<dbReference type="NCBIfam" id="NF001244">
    <property type="entry name" value="PRK00216.1-5"/>
    <property type="match status" value="1"/>
</dbReference>
<feature type="binding site" evidence="6">
    <location>
        <position position="129"/>
    </location>
    <ligand>
        <name>S-adenosyl-L-methionine</name>
        <dbReference type="ChEBI" id="CHEBI:59789"/>
    </ligand>
</feature>
<feature type="binding site" evidence="6">
    <location>
        <begin position="159"/>
        <end position="160"/>
    </location>
    <ligand>
        <name>S-adenosyl-L-methionine</name>
        <dbReference type="ChEBI" id="CHEBI:59789"/>
    </ligand>
</feature>
<keyword evidence="2 6" id="KW-0808">Transferase</keyword>
<keyword evidence="1 6" id="KW-0489">Methyltransferase</keyword>
<organism evidence="7 8">
    <name type="scientific">Plectus sambesii</name>
    <dbReference type="NCBI Taxonomy" id="2011161"/>
    <lineage>
        <taxon>Eukaryota</taxon>
        <taxon>Metazoa</taxon>
        <taxon>Ecdysozoa</taxon>
        <taxon>Nematoda</taxon>
        <taxon>Chromadorea</taxon>
        <taxon>Plectida</taxon>
        <taxon>Plectina</taxon>
        <taxon>Plectoidea</taxon>
        <taxon>Plectidae</taxon>
        <taxon>Plectus</taxon>
    </lineage>
</organism>
<dbReference type="Proteomes" id="UP000887566">
    <property type="component" value="Unplaced"/>
</dbReference>
<evidence type="ECO:0000256" key="2">
    <source>
        <dbReference type="ARBA" id="ARBA00022679"/>
    </source>
</evidence>
<accession>A0A914URB1</accession>
<dbReference type="SUPFAM" id="SSF53335">
    <property type="entry name" value="S-adenosyl-L-methionine-dependent methyltransferases"/>
    <property type="match status" value="1"/>
</dbReference>
<keyword evidence="7" id="KW-1185">Reference proteome</keyword>
<keyword evidence="6" id="KW-0472">Membrane</keyword>
<sequence>MRASSSSRLLLLHHAVNKRMPVSLTPRHLAQSPRFFATTHFGFQDVEEGEKAKKVHEVFANVAGRYDLMNDAMSMGIHRVWKNYFVHRLNPQPNWKHLDVAGGTGDIAFRVLRKMQAVKGSTGHVTVLDINQNMLDVGQARATQDATLSQERLSWVCGDAESLPFDDQSFDAYTIAFGIRNCTHVDKVVAEAYRVLKKGGRFFCLEFSQVKNPLLRMVYDQYSFQVIPVLGHVLAGDWHSYQYLVESIRRFPRQDEFRDMISTAGFQGSAYENLTFGTCAVHCGFKR</sequence>
<dbReference type="InterPro" id="IPR029063">
    <property type="entry name" value="SAM-dependent_MTases_sf"/>
</dbReference>
<evidence type="ECO:0000313" key="8">
    <source>
        <dbReference type="WBParaSite" id="PSAMB.scaffold11911size3062.g34508.t1"/>
    </source>
</evidence>
<dbReference type="GO" id="GO:0008425">
    <property type="term" value="F:2-methoxy-6-polyprenyl-1,4-benzoquinol methyltransferase activity"/>
    <property type="evidence" value="ECO:0007669"/>
    <property type="project" value="UniProtKB-UniRule"/>
</dbReference>
<dbReference type="InterPro" id="IPR004033">
    <property type="entry name" value="UbiE/COQ5_MeTrFase"/>
</dbReference>
<keyword evidence="6" id="KW-0496">Mitochondrion</keyword>
<dbReference type="PROSITE" id="PS01183">
    <property type="entry name" value="UBIE_1"/>
    <property type="match status" value="1"/>
</dbReference>
<comment type="similarity">
    <text evidence="6">Belongs to the class I-like SAM-binding methyltransferase superfamily. MenG/UbiE family.</text>
</comment>
<comment type="caution">
    <text evidence="6">Lacks conserved residue(s) required for the propagation of feature annotation.</text>
</comment>
<evidence type="ECO:0000256" key="4">
    <source>
        <dbReference type="ARBA" id="ARBA00022691"/>
    </source>
</evidence>
<dbReference type="InterPro" id="IPR023576">
    <property type="entry name" value="UbiE/COQ5_MeTrFase_CS"/>
</dbReference>
<dbReference type="Gene3D" id="3.40.50.150">
    <property type="entry name" value="Vaccinia Virus protein VP39"/>
    <property type="match status" value="1"/>
</dbReference>
<dbReference type="CDD" id="cd02440">
    <property type="entry name" value="AdoMet_MTases"/>
    <property type="match status" value="1"/>
</dbReference>
<comment type="function">
    <text evidence="6">Methyltransferase required for the conversion of 2-polyprenyl-6-methoxy-1,4-benzoquinol (DDMQH2) to 2-polyprenyl-3-methyl-6-methoxy-1,4-benzoquinol (DMQH2).</text>
</comment>
<protein>
    <recommendedName>
        <fullName evidence="6">2-methoxy-6-polyprenyl-1,4-benzoquinol methylase, mitochondrial</fullName>
        <ecNumber evidence="6">2.1.1.201</ecNumber>
    </recommendedName>
    <alternativeName>
        <fullName evidence="6">Ubiquinone biosynthesis methyltransferase COQ5</fullName>
    </alternativeName>
</protein>
<proteinExistence type="inferred from homology"/>